<dbReference type="InterPro" id="IPR027469">
    <property type="entry name" value="Cation_efflux_TMD_sf"/>
</dbReference>
<evidence type="ECO:0000313" key="10">
    <source>
        <dbReference type="Proteomes" id="UP001652625"/>
    </source>
</evidence>
<dbReference type="Pfam" id="PF01545">
    <property type="entry name" value="Cation_efflux"/>
    <property type="match status" value="1"/>
</dbReference>
<dbReference type="GeneID" id="100198936"/>
<evidence type="ECO:0000256" key="6">
    <source>
        <dbReference type="ARBA" id="ARBA00023136"/>
    </source>
</evidence>
<organism evidence="10 11">
    <name type="scientific">Hydra vulgaris</name>
    <name type="common">Hydra</name>
    <name type="synonym">Hydra attenuata</name>
    <dbReference type="NCBI Taxonomy" id="6087"/>
    <lineage>
        <taxon>Eukaryota</taxon>
        <taxon>Metazoa</taxon>
        <taxon>Cnidaria</taxon>
        <taxon>Hydrozoa</taxon>
        <taxon>Hydroidolina</taxon>
        <taxon>Anthoathecata</taxon>
        <taxon>Aplanulata</taxon>
        <taxon>Hydridae</taxon>
        <taxon>Hydra</taxon>
    </lineage>
</organism>
<dbReference type="NCBIfam" id="TIGR01297">
    <property type="entry name" value="CDF"/>
    <property type="match status" value="1"/>
</dbReference>
<evidence type="ECO:0000256" key="5">
    <source>
        <dbReference type="ARBA" id="ARBA00022989"/>
    </source>
</evidence>
<feature type="compositionally biased region" description="Basic and acidic residues" evidence="7">
    <location>
        <begin position="153"/>
        <end position="164"/>
    </location>
</feature>
<gene>
    <name evidence="11" type="primary">LOC100198936</name>
</gene>
<evidence type="ECO:0000256" key="1">
    <source>
        <dbReference type="ARBA" id="ARBA00004141"/>
    </source>
</evidence>
<dbReference type="Proteomes" id="UP001652625">
    <property type="component" value="Chromosome 04"/>
</dbReference>
<comment type="similarity">
    <text evidence="2">Belongs to the cation diffusion facilitator (CDF) transporter (TC 2.A.4) family. SLC30A subfamily.</text>
</comment>
<keyword evidence="10" id="KW-1185">Reference proteome</keyword>
<evidence type="ECO:0000256" key="3">
    <source>
        <dbReference type="ARBA" id="ARBA00022692"/>
    </source>
</evidence>
<comment type="subcellular location">
    <subcellularLocation>
        <location evidence="1">Membrane</location>
        <topology evidence="1">Multi-pass membrane protein</topology>
    </subcellularLocation>
</comment>
<keyword evidence="4" id="KW-0862">Zinc</keyword>
<evidence type="ECO:0000313" key="11">
    <source>
        <dbReference type="RefSeq" id="XP_065651865.1"/>
    </source>
</evidence>
<dbReference type="PANTHER" id="PTHR45820">
    <property type="entry name" value="FI23527P1"/>
    <property type="match status" value="1"/>
</dbReference>
<dbReference type="RefSeq" id="XP_065651865.1">
    <property type="nucleotide sequence ID" value="XM_065795793.1"/>
</dbReference>
<reference evidence="11" key="1">
    <citation type="submission" date="2025-08" db="UniProtKB">
        <authorList>
            <consortium name="RefSeq"/>
        </authorList>
    </citation>
    <scope>IDENTIFICATION</scope>
</reference>
<keyword evidence="6 8" id="KW-0472">Membrane</keyword>
<feature type="transmembrane region" description="Helical" evidence="8">
    <location>
        <begin position="245"/>
        <end position="269"/>
    </location>
</feature>
<keyword evidence="3 8" id="KW-0812">Transmembrane</keyword>
<feature type="transmembrane region" description="Helical" evidence="8">
    <location>
        <begin position="12"/>
        <end position="33"/>
    </location>
</feature>
<feature type="transmembrane region" description="Helical" evidence="8">
    <location>
        <begin position="281"/>
        <end position="298"/>
    </location>
</feature>
<keyword evidence="5 8" id="KW-1133">Transmembrane helix</keyword>
<dbReference type="InterPro" id="IPR002524">
    <property type="entry name" value="Cation_efflux"/>
</dbReference>
<protein>
    <submittedName>
        <fullName evidence="11">Proton-coupled zinc antiporter SLC30A1 isoform X4</fullName>
    </submittedName>
</protein>
<feature type="region of interest" description="Disordered" evidence="7">
    <location>
        <begin position="146"/>
        <end position="167"/>
    </location>
</feature>
<dbReference type="Gene3D" id="1.20.1510.10">
    <property type="entry name" value="Cation efflux protein transmembrane domain"/>
    <property type="match status" value="2"/>
</dbReference>
<feature type="transmembrane region" description="Helical" evidence="8">
    <location>
        <begin position="121"/>
        <end position="141"/>
    </location>
</feature>
<sequence>MCHLPICMGKSQTFYVMMVLTTSMFFVEITVGYLTKSMALVADSFHMLSDIISLFVGYFSFKFSKKKKNNFEKDTGNTFGWARAEVLGALINGIFLLALCFSILIEGLKRLVTPEKLEKPIFILTVGTVGLVVNLLGMCLFHGHAGHTHSHGGNKEEKISDPPTKESYNNEALEINSEPYNDIDMKSKELKGSNKSYIGSISIKHGSFVSVNIDSNTEIKEIEGVEAVAKSQKSKSSGQMNMKGVYLHLLGDALGSVVVIFAALIVYFFDGKQWTLYVDPGMSILMVIIITKTVIPLVKQSSMILMQSAPSSIQINTIENKLLLKFPEIQSVHEFHVWQLTDSKLVASLHVELRAHSDYPKIAFMLKEFFHDEGIHSTTIQPEYAEKAIENGTTCRLQCSSLCEEKLCCLIEYTNSDVTSSDYRPERCSVSDVASIDQNDVASIDKNATDSYNTQF</sequence>
<feature type="transmembrane region" description="Helical" evidence="8">
    <location>
        <begin position="84"/>
        <end position="105"/>
    </location>
</feature>
<evidence type="ECO:0000256" key="8">
    <source>
        <dbReference type="SAM" id="Phobius"/>
    </source>
</evidence>
<feature type="transmembrane region" description="Helical" evidence="8">
    <location>
        <begin position="45"/>
        <end position="63"/>
    </location>
</feature>
<proteinExistence type="inferred from homology"/>
<evidence type="ECO:0000259" key="9">
    <source>
        <dbReference type="Pfam" id="PF01545"/>
    </source>
</evidence>
<dbReference type="PANTHER" id="PTHR45820:SF4">
    <property type="entry name" value="ZINC TRANSPORTER 63C, ISOFORM F"/>
    <property type="match status" value="1"/>
</dbReference>
<evidence type="ECO:0000256" key="4">
    <source>
        <dbReference type="ARBA" id="ARBA00022833"/>
    </source>
</evidence>
<name>A0ABM4BRT7_HYDVU</name>
<dbReference type="SUPFAM" id="SSF161111">
    <property type="entry name" value="Cation efflux protein transmembrane domain-like"/>
    <property type="match status" value="1"/>
</dbReference>
<evidence type="ECO:0000256" key="7">
    <source>
        <dbReference type="SAM" id="MobiDB-lite"/>
    </source>
</evidence>
<dbReference type="InterPro" id="IPR058533">
    <property type="entry name" value="Cation_efflux_TM"/>
</dbReference>
<accession>A0ABM4BRT7</accession>
<feature type="domain" description="Cation efflux protein transmembrane" evidence="9">
    <location>
        <begin position="16"/>
        <end position="306"/>
    </location>
</feature>
<evidence type="ECO:0000256" key="2">
    <source>
        <dbReference type="ARBA" id="ARBA00008873"/>
    </source>
</evidence>